<dbReference type="AlphaFoldDB" id="K9VWS6"/>
<protein>
    <recommendedName>
        <fullName evidence="4">Integrase family protein</fullName>
    </recommendedName>
</protein>
<dbReference type="eggNOG" id="COG4974">
    <property type="taxonomic scope" value="Bacteria"/>
</dbReference>
<organism evidence="2 3">
    <name type="scientific">Crinalium epipsammum PCC 9333</name>
    <dbReference type="NCBI Taxonomy" id="1173022"/>
    <lineage>
        <taxon>Bacteria</taxon>
        <taxon>Bacillati</taxon>
        <taxon>Cyanobacteriota</taxon>
        <taxon>Cyanophyceae</taxon>
        <taxon>Gomontiellales</taxon>
        <taxon>Gomontiellaceae</taxon>
        <taxon>Crinalium</taxon>
    </lineage>
</organism>
<dbReference type="GO" id="GO:0015074">
    <property type="term" value="P:DNA integration"/>
    <property type="evidence" value="ECO:0007669"/>
    <property type="project" value="InterPro"/>
</dbReference>
<dbReference type="Proteomes" id="UP000010472">
    <property type="component" value="Chromosome"/>
</dbReference>
<dbReference type="KEGG" id="cep:Cri9333_0659"/>
<evidence type="ECO:0000313" key="2">
    <source>
        <dbReference type="EMBL" id="AFZ11600.1"/>
    </source>
</evidence>
<accession>K9VWS6</accession>
<evidence type="ECO:0008006" key="4">
    <source>
        <dbReference type="Google" id="ProtNLM"/>
    </source>
</evidence>
<evidence type="ECO:0000313" key="3">
    <source>
        <dbReference type="Proteomes" id="UP000010472"/>
    </source>
</evidence>
<dbReference type="HOGENOM" id="CLU_2329004_0_0_3"/>
<dbReference type="InterPro" id="IPR013762">
    <property type="entry name" value="Integrase-like_cat_sf"/>
</dbReference>
<keyword evidence="3" id="KW-1185">Reference proteome</keyword>
<dbReference type="RefSeq" id="WP_015201730.1">
    <property type="nucleotide sequence ID" value="NC_019753.1"/>
</dbReference>
<dbReference type="EMBL" id="CP003620">
    <property type="protein sequence ID" value="AFZ11600.1"/>
    <property type="molecule type" value="Genomic_DNA"/>
</dbReference>
<keyword evidence="1" id="KW-0233">DNA recombination</keyword>
<dbReference type="SUPFAM" id="SSF56349">
    <property type="entry name" value="DNA breaking-rejoining enzymes"/>
    <property type="match status" value="1"/>
</dbReference>
<reference evidence="2 3" key="1">
    <citation type="submission" date="2012-06" db="EMBL/GenBank/DDBJ databases">
        <title>Finished chromosome of genome of Crinalium epipsammum PCC 9333.</title>
        <authorList>
            <consortium name="US DOE Joint Genome Institute"/>
            <person name="Gugger M."/>
            <person name="Coursin T."/>
            <person name="Rippka R."/>
            <person name="Tandeau De Marsac N."/>
            <person name="Huntemann M."/>
            <person name="Wei C.-L."/>
            <person name="Han J."/>
            <person name="Detter J.C."/>
            <person name="Han C."/>
            <person name="Tapia R."/>
            <person name="Davenport K."/>
            <person name="Daligault H."/>
            <person name="Erkkila T."/>
            <person name="Gu W."/>
            <person name="Munk A.C.C."/>
            <person name="Teshima H."/>
            <person name="Xu Y."/>
            <person name="Chain P."/>
            <person name="Chen A."/>
            <person name="Krypides N."/>
            <person name="Mavromatis K."/>
            <person name="Markowitz V."/>
            <person name="Szeto E."/>
            <person name="Ivanova N."/>
            <person name="Mikhailova N."/>
            <person name="Ovchinnikova G."/>
            <person name="Pagani I."/>
            <person name="Pati A."/>
            <person name="Goodwin L."/>
            <person name="Peters L."/>
            <person name="Pitluck S."/>
            <person name="Woyke T."/>
            <person name="Kerfeld C."/>
        </authorList>
    </citation>
    <scope>NUCLEOTIDE SEQUENCE [LARGE SCALE GENOMIC DNA]</scope>
    <source>
        <strain evidence="2 3">PCC 9333</strain>
    </source>
</reference>
<proteinExistence type="predicted"/>
<gene>
    <name evidence="2" type="ORF">Cri9333_0659</name>
</gene>
<sequence>MPSPPLKIHSIERRPREFLYPHEITALIQAAEQSRNPQRDSTLLMLTFCHALQPIEVVALTWQHINFAEKFEPFLPTLTIYRNRRRGCIETIKSYTKQ</sequence>
<dbReference type="GO" id="GO:0003677">
    <property type="term" value="F:DNA binding"/>
    <property type="evidence" value="ECO:0007669"/>
    <property type="project" value="InterPro"/>
</dbReference>
<dbReference type="Gene3D" id="1.10.443.10">
    <property type="entry name" value="Intergrase catalytic core"/>
    <property type="match status" value="1"/>
</dbReference>
<evidence type="ECO:0000256" key="1">
    <source>
        <dbReference type="ARBA" id="ARBA00023172"/>
    </source>
</evidence>
<dbReference type="InterPro" id="IPR011010">
    <property type="entry name" value="DNA_brk_join_enz"/>
</dbReference>
<name>K9VWS6_9CYAN</name>
<dbReference type="GO" id="GO:0006310">
    <property type="term" value="P:DNA recombination"/>
    <property type="evidence" value="ECO:0007669"/>
    <property type="project" value="UniProtKB-KW"/>
</dbReference>